<keyword evidence="1" id="KW-1133">Transmembrane helix</keyword>
<sequence length="60" mass="7028">MKNFLTYWYLWGLLLLVIGFLVAKNWNKIFGEKEKDTAAALKLLKSCRRICNDKYTTAVN</sequence>
<evidence type="ECO:0000256" key="1">
    <source>
        <dbReference type="SAM" id="Phobius"/>
    </source>
</evidence>
<proteinExistence type="predicted"/>
<dbReference type="AlphaFoldDB" id="A0A0G0K593"/>
<evidence type="ECO:0000313" key="2">
    <source>
        <dbReference type="EMBL" id="KKQ35811.1"/>
    </source>
</evidence>
<reference evidence="2 3" key="1">
    <citation type="journal article" date="2015" name="Nature">
        <title>rRNA introns, odd ribosomes, and small enigmatic genomes across a large radiation of phyla.</title>
        <authorList>
            <person name="Brown C.T."/>
            <person name="Hug L.A."/>
            <person name="Thomas B.C."/>
            <person name="Sharon I."/>
            <person name="Castelle C.J."/>
            <person name="Singh A."/>
            <person name="Wilkins M.J."/>
            <person name="Williams K.H."/>
            <person name="Banfield J.F."/>
        </authorList>
    </citation>
    <scope>NUCLEOTIDE SEQUENCE [LARGE SCALE GENOMIC DNA]</scope>
</reference>
<name>A0A0G0K593_9BACT</name>
<evidence type="ECO:0000313" key="3">
    <source>
        <dbReference type="Proteomes" id="UP000034591"/>
    </source>
</evidence>
<dbReference type="EMBL" id="LBTI01000070">
    <property type="protein sequence ID" value="KKQ35811.1"/>
    <property type="molecule type" value="Genomic_DNA"/>
</dbReference>
<feature type="transmembrane region" description="Helical" evidence="1">
    <location>
        <begin position="6"/>
        <end position="23"/>
    </location>
</feature>
<accession>A0A0G0K593</accession>
<keyword evidence="1" id="KW-0472">Membrane</keyword>
<comment type="caution">
    <text evidence="2">The sequence shown here is derived from an EMBL/GenBank/DDBJ whole genome shotgun (WGS) entry which is preliminary data.</text>
</comment>
<dbReference type="Proteomes" id="UP000034591">
    <property type="component" value="Unassembled WGS sequence"/>
</dbReference>
<gene>
    <name evidence="2" type="ORF">US53_C0070G0010</name>
</gene>
<feature type="non-terminal residue" evidence="2">
    <location>
        <position position="60"/>
    </location>
</feature>
<dbReference type="STRING" id="1618545.US53_C0070G0010"/>
<organism evidence="2 3">
    <name type="scientific">Candidatus Woesebacteria bacterium GW2011_GWA1_37_7</name>
    <dbReference type="NCBI Taxonomy" id="1618545"/>
    <lineage>
        <taxon>Bacteria</taxon>
        <taxon>Candidatus Woeseibacteriota</taxon>
    </lineage>
</organism>
<keyword evidence="1" id="KW-0812">Transmembrane</keyword>
<protein>
    <submittedName>
        <fullName evidence="2">Uncharacterized protein</fullName>
    </submittedName>
</protein>